<keyword evidence="1" id="KW-0812">Transmembrane</keyword>
<name>A0A1F5TRI0_9BACT</name>
<reference evidence="2 3" key="1">
    <citation type="journal article" date="2016" name="Nat. Commun.">
        <title>Thousands of microbial genomes shed light on interconnected biogeochemical processes in an aquifer system.</title>
        <authorList>
            <person name="Anantharaman K."/>
            <person name="Brown C.T."/>
            <person name="Hug L.A."/>
            <person name="Sharon I."/>
            <person name="Castelle C.J."/>
            <person name="Probst A.J."/>
            <person name="Thomas B.C."/>
            <person name="Singh A."/>
            <person name="Wilkins M.J."/>
            <person name="Karaoz U."/>
            <person name="Brodie E.L."/>
            <person name="Williams K.H."/>
            <person name="Hubbard S.S."/>
            <person name="Banfield J.F."/>
        </authorList>
    </citation>
    <scope>NUCLEOTIDE SEQUENCE [LARGE SCALE GENOMIC DNA]</scope>
</reference>
<accession>A0A1F5TRI0</accession>
<proteinExistence type="predicted"/>
<feature type="transmembrane region" description="Helical" evidence="1">
    <location>
        <begin position="110"/>
        <end position="128"/>
    </location>
</feature>
<keyword evidence="1" id="KW-0472">Membrane</keyword>
<comment type="caution">
    <text evidence="2">The sequence shown here is derived from an EMBL/GenBank/DDBJ whole genome shotgun (WGS) entry which is preliminary data.</text>
</comment>
<dbReference type="EMBL" id="MFGO01000008">
    <property type="protein sequence ID" value="OGF41565.1"/>
    <property type="molecule type" value="Genomic_DNA"/>
</dbReference>
<evidence type="ECO:0000313" key="3">
    <source>
        <dbReference type="Proteomes" id="UP000177579"/>
    </source>
</evidence>
<gene>
    <name evidence="2" type="ORF">A2531_02650</name>
</gene>
<protein>
    <submittedName>
        <fullName evidence="2">Uncharacterized protein</fullName>
    </submittedName>
</protein>
<organism evidence="2 3">
    <name type="scientific">Candidatus Falkowbacteria bacterium RIFOXYD2_FULL_34_120</name>
    <dbReference type="NCBI Taxonomy" id="1798007"/>
    <lineage>
        <taxon>Bacteria</taxon>
        <taxon>Candidatus Falkowiibacteriota</taxon>
    </lineage>
</organism>
<dbReference type="Proteomes" id="UP000177579">
    <property type="component" value="Unassembled WGS sequence"/>
</dbReference>
<evidence type="ECO:0000256" key="1">
    <source>
        <dbReference type="SAM" id="Phobius"/>
    </source>
</evidence>
<keyword evidence="1" id="KW-1133">Transmembrane helix</keyword>
<sequence>MFKQTVNLKDKMNRASNSDARFQRAAEAPKTIFKKKKLARKVLQTPELARNRPPAAKVMEGKHDIDELFDADREEKNSSFANANIKRDLHKIDRPVLREQQEGDNIYKKISLILFILLIGLFAYFLFLTDKNKRNTAEEIIVPAWYAVKLVTGEIYYGEIGDTGADPVVVEKVYYDYDQLNGKDVSGGEGETGNLRLVKRGKETHGPEGTMNIVRSQVLFMEPLKEESKVLKAILNYEK</sequence>
<evidence type="ECO:0000313" key="2">
    <source>
        <dbReference type="EMBL" id="OGF41565.1"/>
    </source>
</evidence>
<dbReference type="AlphaFoldDB" id="A0A1F5TRI0"/>